<organism evidence="1 2">
    <name type="scientific">Candidatus Magnetobacterium bavaricum</name>
    <dbReference type="NCBI Taxonomy" id="29290"/>
    <lineage>
        <taxon>Bacteria</taxon>
        <taxon>Pseudomonadati</taxon>
        <taxon>Nitrospirota</taxon>
        <taxon>Thermodesulfovibrionia</taxon>
        <taxon>Thermodesulfovibrionales</taxon>
        <taxon>Candidatus Magnetobacteriaceae</taxon>
        <taxon>Candidatus Magnetobacterium</taxon>
    </lineage>
</organism>
<comment type="caution">
    <text evidence="1">The sequence shown here is derived from an EMBL/GenBank/DDBJ whole genome shotgun (WGS) entry which is preliminary data.</text>
</comment>
<dbReference type="AlphaFoldDB" id="A0A0F3GQV9"/>
<keyword evidence="2" id="KW-1185">Reference proteome</keyword>
<proteinExistence type="predicted"/>
<sequence>MKKRNPDAIDDIRTIFNLADHFNESETGRVIDLYMEEDISEAEQTGESLWPYVLNAFFMRGMYAHKKKDHKKVLRFMIPGWEKRHNTVAGRHDAAIAAHIVGLTW</sequence>
<feature type="non-terminal residue" evidence="1">
    <location>
        <position position="105"/>
    </location>
</feature>
<evidence type="ECO:0000313" key="1">
    <source>
        <dbReference type="EMBL" id="KJU83083.1"/>
    </source>
</evidence>
<reference evidence="1 2" key="1">
    <citation type="submission" date="2015-02" db="EMBL/GenBank/DDBJ databases">
        <title>Single-cell genomics of uncultivated deep-branching MTB reveals a conserved set of magnetosome genes.</title>
        <authorList>
            <person name="Kolinko S."/>
            <person name="Richter M."/>
            <person name="Glockner F.O."/>
            <person name="Brachmann A."/>
            <person name="Schuler D."/>
        </authorList>
    </citation>
    <scope>NUCLEOTIDE SEQUENCE [LARGE SCALE GENOMIC DNA]</scope>
    <source>
        <strain evidence="1">TM-1</strain>
    </source>
</reference>
<accession>A0A0F3GQV9</accession>
<name>A0A0F3GQV9_9BACT</name>
<evidence type="ECO:0000313" key="2">
    <source>
        <dbReference type="Proteomes" id="UP000033423"/>
    </source>
</evidence>
<protein>
    <submittedName>
        <fullName evidence="1">Uncharacterized protein</fullName>
    </submittedName>
</protein>
<dbReference type="Proteomes" id="UP000033423">
    <property type="component" value="Unassembled WGS sequence"/>
</dbReference>
<gene>
    <name evidence="1" type="ORF">MBAV_004723</name>
</gene>
<dbReference type="EMBL" id="LACI01002052">
    <property type="protein sequence ID" value="KJU83083.1"/>
    <property type="molecule type" value="Genomic_DNA"/>
</dbReference>